<protein>
    <submittedName>
        <fullName evidence="1">Uncharacterized protein</fullName>
    </submittedName>
</protein>
<organism evidence="1">
    <name type="scientific">Salix viminalis</name>
    <name type="common">Common osier</name>
    <name type="synonym">Basket willow</name>
    <dbReference type="NCBI Taxonomy" id="40686"/>
    <lineage>
        <taxon>Eukaryota</taxon>
        <taxon>Viridiplantae</taxon>
        <taxon>Streptophyta</taxon>
        <taxon>Embryophyta</taxon>
        <taxon>Tracheophyta</taxon>
        <taxon>Spermatophyta</taxon>
        <taxon>Magnoliopsida</taxon>
        <taxon>eudicotyledons</taxon>
        <taxon>Gunneridae</taxon>
        <taxon>Pentapetalae</taxon>
        <taxon>rosids</taxon>
        <taxon>fabids</taxon>
        <taxon>Malpighiales</taxon>
        <taxon>Salicaceae</taxon>
        <taxon>Saliceae</taxon>
        <taxon>Salix</taxon>
    </lineage>
</organism>
<dbReference type="EMBL" id="CAADRP010001818">
    <property type="protein sequence ID" value="VFU53575.1"/>
    <property type="molecule type" value="Genomic_DNA"/>
</dbReference>
<dbReference type="AlphaFoldDB" id="A0A6N2MJY9"/>
<reference evidence="1" key="1">
    <citation type="submission" date="2019-03" db="EMBL/GenBank/DDBJ databases">
        <authorList>
            <person name="Mank J."/>
            <person name="Almeida P."/>
        </authorList>
    </citation>
    <scope>NUCLEOTIDE SEQUENCE</scope>
    <source>
        <strain evidence="1">78183</strain>
    </source>
</reference>
<accession>A0A6N2MJY9</accession>
<evidence type="ECO:0000313" key="1">
    <source>
        <dbReference type="EMBL" id="VFU53575.1"/>
    </source>
</evidence>
<sequence length="79" mass="9255">MRGWDAVSLQRIHKLTLRLLKFTSFLLLQENQMLNNKVIFFKKGLSHCTLVALNSLRIDYGQISTSQTRPLRFAEMMNQ</sequence>
<proteinExistence type="predicted"/>
<name>A0A6N2MJY9_SALVM</name>
<gene>
    <name evidence="1" type="ORF">SVIM_LOCUS372209</name>
</gene>